<dbReference type="EMBL" id="LKEA01000091">
    <property type="protein sequence ID" value="ROV87635.1"/>
    <property type="molecule type" value="Genomic_DNA"/>
</dbReference>
<dbReference type="Proteomes" id="UP000283895">
    <property type="component" value="Unassembled WGS sequence"/>
</dbReference>
<feature type="transmembrane region" description="Helical" evidence="6">
    <location>
        <begin position="395"/>
        <end position="416"/>
    </location>
</feature>
<dbReference type="PANTHER" id="PTHR23502">
    <property type="entry name" value="MAJOR FACILITATOR SUPERFAMILY"/>
    <property type="match status" value="1"/>
</dbReference>
<feature type="transmembrane region" description="Helical" evidence="6">
    <location>
        <begin position="141"/>
        <end position="161"/>
    </location>
</feature>
<organism evidence="7 8">
    <name type="scientific">Cytospora schulzeri</name>
    <dbReference type="NCBI Taxonomy" id="448051"/>
    <lineage>
        <taxon>Eukaryota</taxon>
        <taxon>Fungi</taxon>
        <taxon>Dikarya</taxon>
        <taxon>Ascomycota</taxon>
        <taxon>Pezizomycotina</taxon>
        <taxon>Sordariomycetes</taxon>
        <taxon>Sordariomycetidae</taxon>
        <taxon>Diaporthales</taxon>
        <taxon>Cytosporaceae</taxon>
        <taxon>Cytospora</taxon>
    </lineage>
</organism>
<feature type="transmembrane region" description="Helical" evidence="6">
    <location>
        <begin position="167"/>
        <end position="185"/>
    </location>
</feature>
<dbReference type="AlphaFoldDB" id="A0A423V9T8"/>
<evidence type="ECO:0000256" key="4">
    <source>
        <dbReference type="ARBA" id="ARBA00022989"/>
    </source>
</evidence>
<dbReference type="OrthoDB" id="2533084at2759"/>
<keyword evidence="4 6" id="KW-1133">Transmembrane helix</keyword>
<evidence type="ECO:0008006" key="9">
    <source>
        <dbReference type="Google" id="ProtNLM"/>
    </source>
</evidence>
<feature type="transmembrane region" description="Helical" evidence="6">
    <location>
        <begin position="357"/>
        <end position="383"/>
    </location>
</feature>
<dbReference type="STRING" id="356882.A0A423V9T8"/>
<keyword evidence="2" id="KW-0813">Transport</keyword>
<feature type="transmembrane region" description="Helical" evidence="6">
    <location>
        <begin position="285"/>
        <end position="306"/>
    </location>
</feature>
<keyword evidence="3 6" id="KW-0812">Transmembrane</keyword>
<reference evidence="7 8" key="1">
    <citation type="submission" date="2015-09" db="EMBL/GenBank/DDBJ databases">
        <title>Host preference determinants of Valsa canker pathogens revealed by comparative genomics.</title>
        <authorList>
            <person name="Yin Z."/>
            <person name="Huang L."/>
        </authorList>
    </citation>
    <scope>NUCLEOTIDE SEQUENCE [LARGE SCALE GENOMIC DNA]</scope>
    <source>
        <strain evidence="7 8">03-1</strain>
    </source>
</reference>
<evidence type="ECO:0000256" key="1">
    <source>
        <dbReference type="ARBA" id="ARBA00004141"/>
    </source>
</evidence>
<dbReference type="GO" id="GO:0022857">
    <property type="term" value="F:transmembrane transporter activity"/>
    <property type="evidence" value="ECO:0007669"/>
    <property type="project" value="InterPro"/>
</dbReference>
<protein>
    <recommendedName>
        <fullName evidence="9">Major facilitator superfamily (MFS) profile domain-containing protein</fullName>
    </recommendedName>
</protein>
<feature type="transmembrane region" description="Helical" evidence="6">
    <location>
        <begin position="54"/>
        <end position="71"/>
    </location>
</feature>
<comment type="caution">
    <text evidence="7">The sequence shown here is derived from an EMBL/GenBank/DDBJ whole genome shotgun (WGS) entry which is preliminary data.</text>
</comment>
<dbReference type="Gene3D" id="1.20.1250.20">
    <property type="entry name" value="MFS general substrate transporter like domains"/>
    <property type="match status" value="1"/>
</dbReference>
<evidence type="ECO:0000256" key="6">
    <source>
        <dbReference type="SAM" id="Phobius"/>
    </source>
</evidence>
<evidence type="ECO:0000313" key="7">
    <source>
        <dbReference type="EMBL" id="ROV87635.1"/>
    </source>
</evidence>
<evidence type="ECO:0000256" key="5">
    <source>
        <dbReference type="ARBA" id="ARBA00023136"/>
    </source>
</evidence>
<gene>
    <name evidence="7" type="ORF">VMCG_10631</name>
</gene>
<accession>A0A423V9T8</accession>
<feature type="transmembrane region" description="Helical" evidence="6">
    <location>
        <begin position="327"/>
        <end position="351"/>
    </location>
</feature>
<evidence type="ECO:0000313" key="8">
    <source>
        <dbReference type="Proteomes" id="UP000283895"/>
    </source>
</evidence>
<dbReference type="PANTHER" id="PTHR23502:SF132">
    <property type="entry name" value="POLYAMINE TRANSPORTER 2-RELATED"/>
    <property type="match status" value="1"/>
</dbReference>
<dbReference type="GO" id="GO:0005886">
    <property type="term" value="C:plasma membrane"/>
    <property type="evidence" value="ECO:0007669"/>
    <property type="project" value="TreeGrafter"/>
</dbReference>
<evidence type="ECO:0000256" key="2">
    <source>
        <dbReference type="ARBA" id="ARBA00022448"/>
    </source>
</evidence>
<dbReference type="Pfam" id="PF07690">
    <property type="entry name" value="MFS_1"/>
    <property type="match status" value="1"/>
</dbReference>
<keyword evidence="5 6" id="KW-0472">Membrane</keyword>
<feature type="transmembrane region" description="Helical" evidence="6">
    <location>
        <begin position="106"/>
        <end position="129"/>
    </location>
</feature>
<dbReference type="InterPro" id="IPR011701">
    <property type="entry name" value="MFS"/>
</dbReference>
<sequence length="477" mass="53563">MQDSPESPESATRPLEKVTMTIKDNAQVRKVLLIPKPTDNPRDPLNWPLPRKSLVCFALCFALFTGFGAPFNGQIQLAQQAKLYGKTTVEITYFVDQYNAFMASKFFAGFFGNVVSVLGPLYLVDLFFLHQRGRAFNTLGIAMNLGASAGPTFSGFITVHLPWYDEYWWTIGLCCVSIVLVFLFLEETSWNRVDGARNNDTEDEWFKRKVRTFFPGTNVVPPPSRQDMVASIVVPVKLAVNPTLLLVAGFDAISFGFWVALNALTPVWLQKPVNAGGYGFSVLDNAAFTTVHWMTLVISQIYGHLISDRIPLWLCARRYGGVWRPELRLHALWFPNFFLAPLGLGFVGIAMQYRLHWILMAIGNFLVTFGAIQGIPVTMNYIAECFRRTTTEATIPLTSFRLLLGLTINFYINYWVSAVGIGWVYGMMAFFSVFAFLFLVVLMWKGHQIRSASPFMSSSSEEGEAIYRKETGPAALG</sequence>
<dbReference type="InterPro" id="IPR036259">
    <property type="entry name" value="MFS_trans_sf"/>
</dbReference>
<feature type="transmembrane region" description="Helical" evidence="6">
    <location>
        <begin position="422"/>
        <end position="444"/>
    </location>
</feature>
<comment type="subcellular location">
    <subcellularLocation>
        <location evidence="1">Membrane</location>
        <topology evidence="1">Multi-pass membrane protein</topology>
    </subcellularLocation>
</comment>
<dbReference type="SUPFAM" id="SSF103473">
    <property type="entry name" value="MFS general substrate transporter"/>
    <property type="match status" value="1"/>
</dbReference>
<evidence type="ECO:0000256" key="3">
    <source>
        <dbReference type="ARBA" id="ARBA00022692"/>
    </source>
</evidence>
<name>A0A423V9T8_9PEZI</name>
<feature type="transmembrane region" description="Helical" evidence="6">
    <location>
        <begin position="244"/>
        <end position="265"/>
    </location>
</feature>
<proteinExistence type="predicted"/>
<keyword evidence="8" id="KW-1185">Reference proteome</keyword>